<proteinExistence type="predicted"/>
<sequence length="530" mass="60594">GLRTWAILKNVPRSTVNLLLAVLRNLYHLDVPKDARTLLKTSSEVGLEVQTISGGEFWYQGVETVLQSYFRNSVPENDTFTIQVSIDGLPLYKSSGKQLWPILIWVEDLPQAPVMLAGLFSGVAKPELVDEYLGPLVSELNELQERGLRFGDKVVGLKIGAFIADSPARAFIKATTYFNGKHGCQKCSCVGEHIQPENKIIFVSVDAELRTDAGFRARVDKDHHKSWPTPLEKLNNFNLIENVPTSEELHLLDRGVSKKIVLGLYEGIFENFNRWTPRQKEAVNKFLSQTRLPSEVNRPLRSFRLAHFWKATEWRSFLHYVSIAVLKDFMPCNAFNHFLLYFCSVTIFSSSSHKQLWPLAEKFLYHFVKDFPQYYGRSHMTSNVHNLLHVSGDVAKFGQLDRFSAYRFENYLQILKRHVRSGTRVVAPVAARMQKIASLQVTANSATLSYPRLKDNADNGIIKFLEAKKLSSLMYTIIGIQYESWTEQFNVSVDDNMNGRIMLSSTDIHVYKIKETGLSRMVEVPWYMIK</sequence>
<dbReference type="AlphaFoldDB" id="A0A182PWY7"/>
<organism evidence="1 2">
    <name type="scientific">Anopheles epiroticus</name>
    <dbReference type="NCBI Taxonomy" id="199890"/>
    <lineage>
        <taxon>Eukaryota</taxon>
        <taxon>Metazoa</taxon>
        <taxon>Ecdysozoa</taxon>
        <taxon>Arthropoda</taxon>
        <taxon>Hexapoda</taxon>
        <taxon>Insecta</taxon>
        <taxon>Pterygota</taxon>
        <taxon>Neoptera</taxon>
        <taxon>Endopterygota</taxon>
        <taxon>Diptera</taxon>
        <taxon>Nematocera</taxon>
        <taxon>Culicoidea</taxon>
        <taxon>Culicidae</taxon>
        <taxon>Anophelinae</taxon>
        <taxon>Anopheles</taxon>
    </lineage>
</organism>
<dbReference type="STRING" id="199890.A0A182PWY7"/>
<evidence type="ECO:0008006" key="3">
    <source>
        <dbReference type="Google" id="ProtNLM"/>
    </source>
</evidence>
<name>A0A182PWY7_9DIPT</name>
<accession>A0A182PWY7</accession>
<reference evidence="1" key="2">
    <citation type="submission" date="2020-05" db="UniProtKB">
        <authorList>
            <consortium name="EnsemblMetazoa"/>
        </authorList>
    </citation>
    <scope>IDENTIFICATION</scope>
    <source>
        <strain evidence="1">Epiroticus2</strain>
    </source>
</reference>
<dbReference type="PANTHER" id="PTHR33053:SF9">
    <property type="entry name" value="AGAP000105-PA"/>
    <property type="match status" value="1"/>
</dbReference>
<keyword evidence="2" id="KW-1185">Reference proteome</keyword>
<evidence type="ECO:0000313" key="2">
    <source>
        <dbReference type="Proteomes" id="UP000075885"/>
    </source>
</evidence>
<evidence type="ECO:0000313" key="1">
    <source>
        <dbReference type="EnsemblMetazoa" id="AEPI011474-PA"/>
    </source>
</evidence>
<reference evidence="2" key="1">
    <citation type="submission" date="2013-03" db="EMBL/GenBank/DDBJ databases">
        <title>The Genome Sequence of Anopheles epiroticus epiroticus2.</title>
        <authorList>
            <consortium name="The Broad Institute Genomics Platform"/>
            <person name="Neafsey D.E."/>
            <person name="Howell P."/>
            <person name="Walker B."/>
            <person name="Young S.K."/>
            <person name="Zeng Q."/>
            <person name="Gargeya S."/>
            <person name="Fitzgerald M."/>
            <person name="Haas B."/>
            <person name="Abouelleil A."/>
            <person name="Allen A.W."/>
            <person name="Alvarado L."/>
            <person name="Arachchi H.M."/>
            <person name="Berlin A.M."/>
            <person name="Chapman S.B."/>
            <person name="Gainer-Dewar J."/>
            <person name="Goldberg J."/>
            <person name="Griggs A."/>
            <person name="Gujja S."/>
            <person name="Hansen M."/>
            <person name="Howarth C."/>
            <person name="Imamovic A."/>
            <person name="Ireland A."/>
            <person name="Larimer J."/>
            <person name="McCowan C."/>
            <person name="Murphy C."/>
            <person name="Pearson M."/>
            <person name="Poon T.W."/>
            <person name="Priest M."/>
            <person name="Roberts A."/>
            <person name="Saif S."/>
            <person name="Shea T."/>
            <person name="Sisk P."/>
            <person name="Sykes S."/>
            <person name="Wortman J."/>
            <person name="Nusbaum C."/>
            <person name="Birren B."/>
        </authorList>
    </citation>
    <scope>NUCLEOTIDE SEQUENCE [LARGE SCALE GENOMIC DNA]</scope>
    <source>
        <strain evidence="2">Epiroticus2</strain>
    </source>
</reference>
<dbReference type="EnsemblMetazoa" id="AEPI011474-RA">
    <property type="protein sequence ID" value="AEPI011474-PA"/>
    <property type="gene ID" value="AEPI011474"/>
</dbReference>
<dbReference type="PANTHER" id="PTHR33053">
    <property type="entry name" value="PROTEIN, PUTATIVE-RELATED"/>
    <property type="match status" value="1"/>
</dbReference>
<protein>
    <recommendedName>
        <fullName evidence="3">Transposase domain-containing protein</fullName>
    </recommendedName>
</protein>
<dbReference type="VEuPathDB" id="VectorBase:AEPI011474"/>
<dbReference type="Proteomes" id="UP000075885">
    <property type="component" value="Unassembled WGS sequence"/>
</dbReference>